<dbReference type="PANTHER" id="PTHR34595:SF7">
    <property type="entry name" value="SLL1039 PROTEIN"/>
    <property type="match status" value="1"/>
</dbReference>
<proteinExistence type="predicted"/>
<organism evidence="2 3">
    <name type="scientific">Roseimaritima ulvae</name>
    <dbReference type="NCBI Taxonomy" id="980254"/>
    <lineage>
        <taxon>Bacteria</taxon>
        <taxon>Pseudomonadati</taxon>
        <taxon>Planctomycetota</taxon>
        <taxon>Planctomycetia</taxon>
        <taxon>Pirellulales</taxon>
        <taxon>Pirellulaceae</taxon>
        <taxon>Roseimaritima</taxon>
    </lineage>
</organism>
<feature type="domain" description="DUF403" evidence="1">
    <location>
        <begin position="1"/>
        <end position="309"/>
    </location>
</feature>
<keyword evidence="3" id="KW-1185">Reference proteome</keyword>
<gene>
    <name evidence="2" type="ORF">UC8_46910</name>
</gene>
<dbReference type="InterPro" id="IPR051680">
    <property type="entry name" value="ATP-dep_Glu-Cys_Ligase-2"/>
</dbReference>
<dbReference type="RefSeq" id="WP_068131101.1">
    <property type="nucleotide sequence ID" value="NZ_CP042914.1"/>
</dbReference>
<dbReference type="OrthoDB" id="9803532at2"/>
<dbReference type="Proteomes" id="UP000325286">
    <property type="component" value="Chromosome"/>
</dbReference>
<dbReference type="EMBL" id="CP042914">
    <property type="protein sequence ID" value="QEG42649.1"/>
    <property type="molecule type" value="Genomic_DNA"/>
</dbReference>
<reference evidence="2 3" key="1">
    <citation type="submission" date="2019-08" db="EMBL/GenBank/DDBJ databases">
        <title>Deep-cultivation of Planctomycetes and their phenomic and genomic characterization uncovers novel biology.</title>
        <authorList>
            <person name="Wiegand S."/>
            <person name="Jogler M."/>
            <person name="Boedeker C."/>
            <person name="Pinto D."/>
            <person name="Vollmers J."/>
            <person name="Rivas-Marin E."/>
            <person name="Kohn T."/>
            <person name="Peeters S.H."/>
            <person name="Heuer A."/>
            <person name="Rast P."/>
            <person name="Oberbeckmann S."/>
            <person name="Bunk B."/>
            <person name="Jeske O."/>
            <person name="Meyerdierks A."/>
            <person name="Storesund J.E."/>
            <person name="Kallscheuer N."/>
            <person name="Luecker S."/>
            <person name="Lage O.M."/>
            <person name="Pohl T."/>
            <person name="Merkel B.J."/>
            <person name="Hornburger P."/>
            <person name="Mueller R.-W."/>
            <person name="Bruemmer F."/>
            <person name="Labrenz M."/>
            <person name="Spormann A.M."/>
            <person name="Op den Camp H."/>
            <person name="Overmann J."/>
            <person name="Amann R."/>
            <person name="Jetten M.S.M."/>
            <person name="Mascher T."/>
            <person name="Medema M.H."/>
            <person name="Devos D.P."/>
            <person name="Kaster A.-K."/>
            <person name="Ovreas L."/>
            <person name="Rohde M."/>
            <person name="Galperin M.Y."/>
            <person name="Jogler C."/>
        </authorList>
    </citation>
    <scope>NUCLEOTIDE SEQUENCE [LARGE SCALE GENOMIC DNA]</scope>
    <source>
        <strain evidence="2 3">UC8</strain>
    </source>
</reference>
<evidence type="ECO:0000313" key="2">
    <source>
        <dbReference type="EMBL" id="QEG42649.1"/>
    </source>
</evidence>
<evidence type="ECO:0000313" key="3">
    <source>
        <dbReference type="Proteomes" id="UP000325286"/>
    </source>
</evidence>
<dbReference type="PANTHER" id="PTHR34595">
    <property type="entry name" value="BLR5612 PROTEIN"/>
    <property type="match status" value="1"/>
</dbReference>
<dbReference type="AlphaFoldDB" id="A0A5B9QXP2"/>
<evidence type="ECO:0000259" key="1">
    <source>
        <dbReference type="Pfam" id="PF04168"/>
    </source>
</evidence>
<accession>A0A5B9QXP2</accession>
<sequence length="314" mass="36318">MLSRVAESIYWMSRQVERAENLARFLEITHEFTLDQPQNMVNSWDALLRITGDEALFKERYDEANADSVSRFLAFDEDYPNSMLSSLRLARQNARSVRESLSSEVFEQVNEFYHLVNHAAAQPALSSPTNFLNEVRLLAIQWTGVLDSTMPQDDGWHFFNVGRMTERADKTSRILDVKYFNLLPNVTDVGTAVDDLQWASLLKAISGIEAYRRKYRVLHIPNVVRFFLFDETFPRSVIYCAKSAFWSIRRIHESADLPPGEAYERAEQLCRRLSLTSAEEVIAGNMHEAIDRLQTELNQLGDAIFRDFFHHELV</sequence>
<dbReference type="KEGG" id="rul:UC8_46910"/>
<dbReference type="InterPro" id="IPR007296">
    <property type="entry name" value="DUF403"/>
</dbReference>
<dbReference type="Pfam" id="PF04168">
    <property type="entry name" value="Alpha-E"/>
    <property type="match status" value="1"/>
</dbReference>
<name>A0A5B9QXP2_9BACT</name>
<protein>
    <recommendedName>
        <fullName evidence="1">DUF403 domain-containing protein</fullName>
    </recommendedName>
</protein>